<dbReference type="Gene3D" id="3.40.109.10">
    <property type="entry name" value="NADH Oxidase"/>
    <property type="match status" value="1"/>
</dbReference>
<gene>
    <name evidence="3" type="ORF">CKA38_03100</name>
</gene>
<dbReference type="SUPFAM" id="SSF55469">
    <property type="entry name" value="FMN-dependent nitroreductase-like"/>
    <property type="match status" value="1"/>
</dbReference>
<dbReference type="Pfam" id="PF00881">
    <property type="entry name" value="Nitroreductase"/>
    <property type="match status" value="1"/>
</dbReference>
<reference evidence="3 4" key="1">
    <citation type="journal article" date="2018" name="Syst. Appl. Microbiol.">
        <title>Ereboglobus luteus gen. nov. sp. nov. from cockroach guts, and new insights into the oxygen relationship of the genera Opitutus and Didymococcus (Verrucomicrobia: Opitutaceae).</title>
        <authorList>
            <person name="Tegtmeier D."/>
            <person name="Belitz A."/>
            <person name="Radek R."/>
            <person name="Heimerl T."/>
            <person name="Brune A."/>
        </authorList>
    </citation>
    <scope>NUCLEOTIDE SEQUENCE [LARGE SCALE GENOMIC DNA]</scope>
    <source>
        <strain evidence="3 4">Ho45</strain>
    </source>
</reference>
<dbReference type="PANTHER" id="PTHR43745">
    <property type="entry name" value="NITROREDUCTASE MJ1384-RELATED"/>
    <property type="match status" value="1"/>
</dbReference>
<dbReference type="PANTHER" id="PTHR43745:SF2">
    <property type="entry name" value="NITROREDUCTASE MJ1384-RELATED"/>
    <property type="match status" value="1"/>
</dbReference>
<keyword evidence="4" id="KW-1185">Reference proteome</keyword>
<evidence type="ECO:0000313" key="4">
    <source>
        <dbReference type="Proteomes" id="UP000244896"/>
    </source>
</evidence>
<keyword evidence="1" id="KW-0732">Signal</keyword>
<sequence length="217" mass="23044">MRTLAKTLSLVAALCVFAATAATLSAQDIALPSPQKTGGMPLMDALAKRSTSRSFDSKRELSQQQLSNLLWAAWGVNRGDGRRTAPSANNKQEIDIYVLLKQGAYRYDAKAHSLVAVAAGKDVRELGGSQAFVKDAPVTLVLVADLSKLSQKTEAAKREVAAANAGFISQNICLHCASEGLATGARMSIDREKLAPAISLKKTQWAVIANSVGYAKK</sequence>
<feature type="signal peptide" evidence="1">
    <location>
        <begin position="1"/>
        <end position="21"/>
    </location>
</feature>
<name>A0A2U8E790_9BACT</name>
<evidence type="ECO:0000313" key="3">
    <source>
        <dbReference type="EMBL" id="AWI10474.1"/>
    </source>
</evidence>
<feature type="domain" description="Nitroreductase" evidence="2">
    <location>
        <begin position="47"/>
        <end position="214"/>
    </location>
</feature>
<proteinExistence type="predicted"/>
<dbReference type="KEGG" id="elut:CKA38_03100"/>
<accession>A0A2U8E790</accession>
<dbReference type="Proteomes" id="UP000244896">
    <property type="component" value="Chromosome"/>
</dbReference>
<dbReference type="InterPro" id="IPR000415">
    <property type="entry name" value="Nitroreductase-like"/>
</dbReference>
<feature type="chain" id="PRO_5016161352" description="Nitroreductase domain-containing protein" evidence="1">
    <location>
        <begin position="22"/>
        <end position="217"/>
    </location>
</feature>
<dbReference type="RefSeq" id="WP_108826375.1">
    <property type="nucleotide sequence ID" value="NZ_CP023004.1"/>
</dbReference>
<organism evidence="3 4">
    <name type="scientific">Ereboglobus luteus</name>
    <dbReference type="NCBI Taxonomy" id="1796921"/>
    <lineage>
        <taxon>Bacteria</taxon>
        <taxon>Pseudomonadati</taxon>
        <taxon>Verrucomicrobiota</taxon>
        <taxon>Opitutia</taxon>
        <taxon>Opitutales</taxon>
        <taxon>Opitutaceae</taxon>
        <taxon>Ereboglobus</taxon>
    </lineage>
</organism>
<dbReference type="OrthoDB" id="9801593at2"/>
<evidence type="ECO:0000256" key="1">
    <source>
        <dbReference type="SAM" id="SignalP"/>
    </source>
</evidence>
<dbReference type="AlphaFoldDB" id="A0A2U8E790"/>
<evidence type="ECO:0000259" key="2">
    <source>
        <dbReference type="Pfam" id="PF00881"/>
    </source>
</evidence>
<dbReference type="InterPro" id="IPR052544">
    <property type="entry name" value="Bacteriocin_Proc_Enz"/>
</dbReference>
<dbReference type="CDD" id="cd02142">
    <property type="entry name" value="McbC_SagB-like_oxidoreductase"/>
    <property type="match status" value="1"/>
</dbReference>
<protein>
    <recommendedName>
        <fullName evidence="2">Nitroreductase domain-containing protein</fullName>
    </recommendedName>
</protein>
<dbReference type="GO" id="GO:0016491">
    <property type="term" value="F:oxidoreductase activity"/>
    <property type="evidence" value="ECO:0007669"/>
    <property type="project" value="InterPro"/>
</dbReference>
<dbReference type="EMBL" id="CP023004">
    <property type="protein sequence ID" value="AWI10474.1"/>
    <property type="molecule type" value="Genomic_DNA"/>
</dbReference>
<dbReference type="InterPro" id="IPR029479">
    <property type="entry name" value="Nitroreductase"/>
</dbReference>